<feature type="transmembrane region" description="Helical" evidence="2">
    <location>
        <begin position="398"/>
        <end position="426"/>
    </location>
</feature>
<feature type="compositionally biased region" description="Polar residues" evidence="1">
    <location>
        <begin position="157"/>
        <end position="178"/>
    </location>
</feature>
<feature type="region of interest" description="Disordered" evidence="1">
    <location>
        <begin position="37"/>
        <end position="111"/>
    </location>
</feature>
<evidence type="ECO:0000256" key="2">
    <source>
        <dbReference type="SAM" id="Phobius"/>
    </source>
</evidence>
<feature type="region of interest" description="Disordered" evidence="1">
    <location>
        <begin position="157"/>
        <end position="190"/>
    </location>
</feature>
<keyword evidence="4" id="KW-1185">Reference proteome</keyword>
<keyword evidence="2" id="KW-0812">Transmembrane</keyword>
<comment type="caution">
    <text evidence="3">The sequence shown here is derived from an EMBL/GenBank/DDBJ whole genome shotgun (WGS) entry which is preliminary data.</text>
</comment>
<feature type="compositionally biased region" description="Low complexity" evidence="1">
    <location>
        <begin position="59"/>
        <end position="71"/>
    </location>
</feature>
<feature type="transmembrane region" description="Helical" evidence="2">
    <location>
        <begin position="279"/>
        <end position="299"/>
    </location>
</feature>
<gene>
    <name evidence="3" type="ORF">ACHAWU_004334</name>
</gene>
<evidence type="ECO:0000313" key="4">
    <source>
        <dbReference type="Proteomes" id="UP001530293"/>
    </source>
</evidence>
<evidence type="ECO:0000256" key="1">
    <source>
        <dbReference type="SAM" id="MobiDB-lite"/>
    </source>
</evidence>
<proteinExistence type="predicted"/>
<feature type="transmembrane region" description="Helical" evidence="2">
    <location>
        <begin position="360"/>
        <end position="378"/>
    </location>
</feature>
<keyword evidence="2" id="KW-1133">Transmembrane helix</keyword>
<feature type="transmembrane region" description="Helical" evidence="2">
    <location>
        <begin position="319"/>
        <end position="339"/>
    </location>
</feature>
<feature type="compositionally biased region" description="Polar residues" evidence="1">
    <location>
        <begin position="89"/>
        <end position="99"/>
    </location>
</feature>
<dbReference type="AlphaFoldDB" id="A0ABD3M3B4"/>
<feature type="compositionally biased region" description="Basic and acidic residues" evidence="1">
    <location>
        <begin position="45"/>
        <end position="56"/>
    </location>
</feature>
<keyword evidence="2" id="KW-0472">Membrane</keyword>
<organism evidence="3 4">
    <name type="scientific">Discostella pseudostelligera</name>
    <dbReference type="NCBI Taxonomy" id="259834"/>
    <lineage>
        <taxon>Eukaryota</taxon>
        <taxon>Sar</taxon>
        <taxon>Stramenopiles</taxon>
        <taxon>Ochrophyta</taxon>
        <taxon>Bacillariophyta</taxon>
        <taxon>Coscinodiscophyceae</taxon>
        <taxon>Thalassiosirophycidae</taxon>
        <taxon>Stephanodiscales</taxon>
        <taxon>Stephanodiscaceae</taxon>
        <taxon>Discostella</taxon>
    </lineage>
</organism>
<dbReference type="EMBL" id="JALLBG020000229">
    <property type="protein sequence ID" value="KAL3758491.1"/>
    <property type="molecule type" value="Genomic_DNA"/>
</dbReference>
<sequence length="442" mass="48395">MSEVIEESKDNAVGLGTSIEGAGDEYANKGRARILSVPAKPSARMSEKKEEAEGRVMRSTSSPSLLPTSSSESVRARVPLDRLPALLEANSNLPPVTSNDAKKTKRSAKNDVKSNINDAAPKAVVQTSKEQLVTVEADQVHQSLENKIMKDLGTSMQASKMESASKTPSKAQSNTVGAISTAKPDPTEKKDLLSRFKSQGRRYEQVDQHSPKKEMTMQPKVMIKGGKKKSINNALAQKECTIQNIDHFSHLKTPESQRPIDQSNDEDLPFVRSIGLSPLMLDIFRIFTILFSAASIASGACTAFDGKTSFINSITDIPLMWIVRVFIAWFHLVLIVVELDIEVRGLIPKNTFGNFLHKGYLITFIGLLQSFPSAAMSLDDVVNELQNGSLSTRGIQIRVAFAVLGVCSKGLIACGIVYMLLGICGWNGESRRRAFKARHFSR</sequence>
<feature type="compositionally biased region" description="Basic and acidic residues" evidence="1">
    <location>
        <begin position="1"/>
        <end position="10"/>
    </location>
</feature>
<name>A0ABD3M3B4_9STRA</name>
<feature type="region of interest" description="Disordered" evidence="1">
    <location>
        <begin position="1"/>
        <end position="23"/>
    </location>
</feature>
<evidence type="ECO:0000313" key="3">
    <source>
        <dbReference type="EMBL" id="KAL3758491.1"/>
    </source>
</evidence>
<protein>
    <submittedName>
        <fullName evidence="3">Uncharacterized protein</fullName>
    </submittedName>
</protein>
<accession>A0ABD3M3B4</accession>
<reference evidence="3 4" key="1">
    <citation type="submission" date="2024-10" db="EMBL/GenBank/DDBJ databases">
        <title>Updated reference genomes for cyclostephanoid diatoms.</title>
        <authorList>
            <person name="Roberts W.R."/>
            <person name="Alverson A.J."/>
        </authorList>
    </citation>
    <scope>NUCLEOTIDE SEQUENCE [LARGE SCALE GENOMIC DNA]</scope>
    <source>
        <strain evidence="3 4">AJA232-27</strain>
    </source>
</reference>
<dbReference type="Proteomes" id="UP001530293">
    <property type="component" value="Unassembled WGS sequence"/>
</dbReference>